<dbReference type="EMBL" id="QJTF01000003">
    <property type="protein sequence ID" value="PYE89628.1"/>
    <property type="molecule type" value="Genomic_DNA"/>
</dbReference>
<protein>
    <submittedName>
        <fullName evidence="1">Uncharacterized protein</fullName>
    </submittedName>
</protein>
<evidence type="ECO:0000313" key="1">
    <source>
        <dbReference type="EMBL" id="PYE89628.1"/>
    </source>
</evidence>
<comment type="caution">
    <text evidence="1">The sequence shown here is derived from an EMBL/GenBank/DDBJ whole genome shotgun (WGS) entry which is preliminary data.</text>
</comment>
<dbReference type="AlphaFoldDB" id="A0A318T894"/>
<evidence type="ECO:0000313" key="2">
    <source>
        <dbReference type="Proteomes" id="UP000247454"/>
    </source>
</evidence>
<dbReference type="InterPro" id="IPR036286">
    <property type="entry name" value="LexA/Signal_pep-like_sf"/>
</dbReference>
<organism evidence="1 2">
    <name type="scientific">Phyllobacterium leguminum</name>
    <dbReference type="NCBI Taxonomy" id="314237"/>
    <lineage>
        <taxon>Bacteria</taxon>
        <taxon>Pseudomonadati</taxon>
        <taxon>Pseudomonadota</taxon>
        <taxon>Alphaproteobacteria</taxon>
        <taxon>Hyphomicrobiales</taxon>
        <taxon>Phyllobacteriaceae</taxon>
        <taxon>Phyllobacterium</taxon>
    </lineage>
</organism>
<keyword evidence="2" id="KW-1185">Reference proteome</keyword>
<reference evidence="1 2" key="1">
    <citation type="submission" date="2018-06" db="EMBL/GenBank/DDBJ databases">
        <title>Genomic Encyclopedia of Type Strains, Phase III (KMG-III): the genomes of soil and plant-associated and newly described type strains.</title>
        <authorList>
            <person name="Whitman W."/>
        </authorList>
    </citation>
    <scope>NUCLEOTIDE SEQUENCE [LARGE SCALE GENOMIC DNA]</scope>
    <source>
        <strain evidence="1 2">ORS 1419</strain>
    </source>
</reference>
<dbReference type="RefSeq" id="WP_146226064.1">
    <property type="nucleotide sequence ID" value="NZ_QJTF01000003.1"/>
</dbReference>
<dbReference type="OrthoDB" id="8280904at2"/>
<dbReference type="Gene3D" id="2.10.109.10">
    <property type="entry name" value="Umud Fragment, subunit A"/>
    <property type="match status" value="1"/>
</dbReference>
<name>A0A318T894_9HYPH</name>
<dbReference type="Proteomes" id="UP000247454">
    <property type="component" value="Unassembled WGS sequence"/>
</dbReference>
<gene>
    <name evidence="1" type="ORF">C7477_103136</name>
</gene>
<sequence length="119" mass="13534">MRDFFAPSMPVDILQSPVFRVVPVLGDAMYPTLRGDHDYVLMKPVTKYAGEGIYVLDNGIGIDFYRAESTMDETRQIRLFRDNPAYRDRFMTIAQFEARVLGIVVADIKVRNGRLLASA</sequence>
<proteinExistence type="predicted"/>
<dbReference type="SUPFAM" id="SSF51306">
    <property type="entry name" value="LexA/Signal peptidase"/>
    <property type="match status" value="1"/>
</dbReference>
<accession>A0A318T894</accession>